<dbReference type="RefSeq" id="WP_002694297.1">
    <property type="nucleotide sequence ID" value="NZ_AAWS01000004.1"/>
</dbReference>
<sequence length="919" mass="105237">MKTYHNLQQALENPEDVIALSLPKKSIRSLPDNIGTLKNVEKINLTYNNLKDLPASFAQLHKLKHLKLGSNNLHQVPAVLMQMPQLEFLNIRRNRLKTLPETIHHITQLKTLIVYANQLNTLPESMAKLPCLHTIDLSENFDLSLFNVCKVMAKATQRFGLHIRRLHFHQLPDSFVKLQKLERLDVSDNGDIDLDHLIDLLLQMPQCTYLNLGNRHARIPKKLEKLSHIEGFTTAQVEENQHIDWSVFTQLKQLDLSYNRLREIPAWVLQLRHLEELKLRNNVLGKLPEKLLQFSNLRHLDISENEFYTPPTLLTQMLTQLDVLQLDYTYYTGAEGLSNFHKVVHNSSLTQTHPDTAHQIFSQALSPGEATIKELWPFLNIDLPHIHQYVLNLMGQCSPDQVLSALAPGSKIALVGKSKRFTLSALKKVIRDKGLIWENNLQQPIDCLIVAEKAAPVPDEIWHNASLCIITDEQWTQWENNAVGLPTFSSENITKIEELLMSQDSDHHLLALNLISGNCILQQEAYHWIIAAYLVHKNKKVKKLAKKILQQHFPARWQSTVYYAQLWGRQSVRVILEKLPVPKQAFIDFVQHFSGAYTALAIEFGGNFFAQALNKKYDTFGDKSISIDSPVQGIADDLLTWKHIKKVQSIEILRRIYNTPSALAQIPKVLFQIPHLESLTLYNTQISQIPPQITQLKQLKKLSVEYSKLQHLPPEVAQLTALIYLSLDGNLLNKIPDFVGDFTQLRYLSLGHNPLKKLPDCIQYLHQVEQLHFANIQATVVPHWLGKLTKVHYLTMHNNQFSQLPPTIGHLAQLSRLDLAKNKLTMLPPEIGQLKALDSLVLSNNQLKTLPAEIGQLSQLRYLQVDGNPFTHFPPEVAQLTKLEELELGKKHLLNNTELTQLRHLLPSNCRIETRYIDY</sequence>
<proteinExistence type="predicted"/>
<dbReference type="FunFam" id="3.80.10.10:FF:001164">
    <property type="entry name" value="GH01279p"/>
    <property type="match status" value="1"/>
</dbReference>
<dbReference type="OrthoDB" id="922532at2"/>
<dbReference type="InterPro" id="IPR032675">
    <property type="entry name" value="LRR_dom_sf"/>
</dbReference>
<name>A1ZF41_MICM2</name>
<comment type="caution">
    <text evidence="4">The sequence shown here is derived from an EMBL/GenBank/DDBJ whole genome shotgun (WGS) entry which is preliminary data.</text>
</comment>
<gene>
    <name evidence="4" type="ORF">M23134_07553</name>
</gene>
<evidence type="ECO:0000256" key="1">
    <source>
        <dbReference type="ARBA" id="ARBA00022614"/>
    </source>
</evidence>
<keyword evidence="2" id="KW-0677">Repeat</keyword>
<evidence type="ECO:0000259" key="3">
    <source>
        <dbReference type="Pfam" id="PF23598"/>
    </source>
</evidence>
<protein>
    <submittedName>
        <fullName evidence="4">Leucine-rich repeat containing protein</fullName>
    </submittedName>
</protein>
<dbReference type="PANTHER" id="PTHR48051:SF54">
    <property type="entry name" value="LEUCINE-RICH REPEAT-CONTAINING PROTEIN"/>
    <property type="match status" value="1"/>
</dbReference>
<accession>A1ZF41</accession>
<dbReference type="Gene3D" id="3.80.10.10">
    <property type="entry name" value="Ribonuclease Inhibitor"/>
    <property type="match status" value="3"/>
</dbReference>
<dbReference type="GO" id="GO:0005737">
    <property type="term" value="C:cytoplasm"/>
    <property type="evidence" value="ECO:0007669"/>
    <property type="project" value="TreeGrafter"/>
</dbReference>
<feature type="domain" description="Disease resistance R13L4/SHOC-2-like LRR" evidence="3">
    <location>
        <begin position="808"/>
        <end position="905"/>
    </location>
</feature>
<dbReference type="SMART" id="SM00369">
    <property type="entry name" value="LRR_TYP"/>
    <property type="match status" value="14"/>
</dbReference>
<dbReference type="eggNOG" id="COG4886">
    <property type="taxonomic scope" value="Bacteria"/>
</dbReference>
<dbReference type="Proteomes" id="UP000004095">
    <property type="component" value="Unassembled WGS sequence"/>
</dbReference>
<reference evidence="4 5" key="1">
    <citation type="submission" date="2007-01" db="EMBL/GenBank/DDBJ databases">
        <authorList>
            <person name="Haygood M."/>
            <person name="Podell S."/>
            <person name="Anderson C."/>
            <person name="Hopkinson B."/>
            <person name="Roe K."/>
            <person name="Barbeau K."/>
            <person name="Gaasterland T."/>
            <person name="Ferriera S."/>
            <person name="Johnson J."/>
            <person name="Kravitz S."/>
            <person name="Beeson K."/>
            <person name="Sutton G."/>
            <person name="Rogers Y.-H."/>
            <person name="Friedman R."/>
            <person name="Frazier M."/>
            <person name="Venter J.C."/>
        </authorList>
    </citation>
    <scope>NUCLEOTIDE SEQUENCE [LARGE SCALE GENOMIC DNA]</scope>
    <source>
        <strain evidence="4 5">ATCC 23134</strain>
    </source>
</reference>
<dbReference type="InterPro" id="IPR055414">
    <property type="entry name" value="LRR_R13L4/SHOC2-like"/>
</dbReference>
<dbReference type="SUPFAM" id="SSF52058">
    <property type="entry name" value="L domain-like"/>
    <property type="match status" value="2"/>
</dbReference>
<dbReference type="InterPro" id="IPR050216">
    <property type="entry name" value="LRR_domain-containing"/>
</dbReference>
<dbReference type="Pfam" id="PF13855">
    <property type="entry name" value="LRR_8"/>
    <property type="match status" value="3"/>
</dbReference>
<evidence type="ECO:0000313" key="4">
    <source>
        <dbReference type="EMBL" id="EAY31143.1"/>
    </source>
</evidence>
<dbReference type="SMART" id="SM00364">
    <property type="entry name" value="LRR_BAC"/>
    <property type="match status" value="10"/>
</dbReference>
<dbReference type="PROSITE" id="PS51450">
    <property type="entry name" value="LRR"/>
    <property type="match status" value="2"/>
</dbReference>
<dbReference type="Pfam" id="PF23598">
    <property type="entry name" value="LRR_14"/>
    <property type="match status" value="1"/>
</dbReference>
<dbReference type="PANTHER" id="PTHR48051">
    <property type="match status" value="1"/>
</dbReference>
<keyword evidence="5" id="KW-1185">Reference proteome</keyword>
<dbReference type="InterPro" id="IPR003591">
    <property type="entry name" value="Leu-rich_rpt_typical-subtyp"/>
</dbReference>
<dbReference type="AlphaFoldDB" id="A1ZF41"/>
<dbReference type="EMBL" id="AAWS01000004">
    <property type="protein sequence ID" value="EAY31143.1"/>
    <property type="molecule type" value="Genomic_DNA"/>
</dbReference>
<dbReference type="InterPro" id="IPR001611">
    <property type="entry name" value="Leu-rich_rpt"/>
</dbReference>
<dbReference type="GO" id="GO:0009274">
    <property type="term" value="C:peptidoglycan-based cell wall"/>
    <property type="evidence" value="ECO:0007669"/>
    <property type="project" value="UniProtKB-ARBA"/>
</dbReference>
<keyword evidence="1" id="KW-0433">Leucine-rich repeat</keyword>
<evidence type="ECO:0000313" key="5">
    <source>
        <dbReference type="Proteomes" id="UP000004095"/>
    </source>
</evidence>
<evidence type="ECO:0000256" key="2">
    <source>
        <dbReference type="ARBA" id="ARBA00022737"/>
    </source>
</evidence>
<organism evidence="4 5">
    <name type="scientific">Microscilla marina ATCC 23134</name>
    <dbReference type="NCBI Taxonomy" id="313606"/>
    <lineage>
        <taxon>Bacteria</taxon>
        <taxon>Pseudomonadati</taxon>
        <taxon>Bacteroidota</taxon>
        <taxon>Cytophagia</taxon>
        <taxon>Cytophagales</taxon>
        <taxon>Microscillaceae</taxon>
        <taxon>Microscilla</taxon>
    </lineage>
</organism>